<sequence>MQGKTVDQPSQSGDEQAINNQALKDQNQSARSEKLRQSYLGAMGIQTWYPRCQLSNALPARPFDWIKEDAEIFAASEAGTAAPASHVAPPQQKPQTDYSRTKPADILGQFMASATPAVQEAKPIEEVTPEPVKQLSGSVSKFRLIILPVNDECLIVAEMPHSGLNQFSRYHQRLLKDILRALKLSSDNTSPFREFVWPMSENRGLLSQLNQDDYTAADAVCAYLSNQYGLSRRKFVLLLGQSAARFVLDPEKSFEQLRGIQQGTHTNQWFAVTHGLNELMKQPILKREAWQDLSPLLPITLSKTLPISIASD</sequence>
<dbReference type="Gene3D" id="3.40.470.10">
    <property type="entry name" value="Uracil-DNA glycosylase-like domain"/>
    <property type="match status" value="1"/>
</dbReference>
<feature type="region of interest" description="Disordered" evidence="1">
    <location>
        <begin position="80"/>
        <end position="99"/>
    </location>
</feature>
<evidence type="ECO:0000313" key="3">
    <source>
        <dbReference type="Proteomes" id="UP000027997"/>
    </source>
</evidence>
<protein>
    <recommendedName>
        <fullName evidence="4">Uracil-DNA glycosylase-like domain-containing protein</fullName>
    </recommendedName>
</protein>
<feature type="compositionally biased region" description="Polar residues" evidence="1">
    <location>
        <begin position="1"/>
        <end position="30"/>
    </location>
</feature>
<dbReference type="eggNOG" id="ENOG5032R5V">
    <property type="taxonomic scope" value="Bacteria"/>
</dbReference>
<evidence type="ECO:0008006" key="4">
    <source>
        <dbReference type="Google" id="ProtNLM"/>
    </source>
</evidence>
<evidence type="ECO:0000313" key="2">
    <source>
        <dbReference type="EMBL" id="KEI70857.1"/>
    </source>
</evidence>
<proteinExistence type="predicted"/>
<dbReference type="EMBL" id="JOJP01000001">
    <property type="protein sequence ID" value="KEI70857.1"/>
    <property type="molecule type" value="Genomic_DNA"/>
</dbReference>
<organism evidence="2 3">
    <name type="scientific">Endozoicomonas elysicola</name>
    <dbReference type="NCBI Taxonomy" id="305900"/>
    <lineage>
        <taxon>Bacteria</taxon>
        <taxon>Pseudomonadati</taxon>
        <taxon>Pseudomonadota</taxon>
        <taxon>Gammaproteobacteria</taxon>
        <taxon>Oceanospirillales</taxon>
        <taxon>Endozoicomonadaceae</taxon>
        <taxon>Endozoicomonas</taxon>
    </lineage>
</organism>
<reference evidence="2 3" key="1">
    <citation type="submission" date="2014-06" db="EMBL/GenBank/DDBJ databases">
        <title>Whole Genome Sequences of Three Symbiotic Endozoicomonas Bacteria.</title>
        <authorList>
            <person name="Neave M.J."/>
            <person name="Apprill A."/>
            <person name="Voolstra C.R."/>
        </authorList>
    </citation>
    <scope>NUCLEOTIDE SEQUENCE [LARGE SCALE GENOMIC DNA]</scope>
    <source>
        <strain evidence="2 3">DSM 22380</strain>
    </source>
</reference>
<dbReference type="STRING" id="305900.GV64_08940"/>
<comment type="caution">
    <text evidence="2">The sequence shown here is derived from an EMBL/GenBank/DDBJ whole genome shotgun (WGS) entry which is preliminary data.</text>
</comment>
<accession>A0A081K9N1</accession>
<dbReference type="RefSeq" id="WP_020580517.1">
    <property type="nucleotide sequence ID" value="NZ_JOJP01000001.1"/>
</dbReference>
<dbReference type="InterPro" id="IPR036895">
    <property type="entry name" value="Uracil-DNA_glycosylase-like_sf"/>
</dbReference>
<gene>
    <name evidence="2" type="ORF">GV64_08940</name>
</gene>
<dbReference type="SUPFAM" id="SSF52141">
    <property type="entry name" value="Uracil-DNA glycosylase-like"/>
    <property type="match status" value="1"/>
</dbReference>
<evidence type="ECO:0000256" key="1">
    <source>
        <dbReference type="SAM" id="MobiDB-lite"/>
    </source>
</evidence>
<name>A0A081K9N1_9GAMM</name>
<keyword evidence="3" id="KW-1185">Reference proteome</keyword>
<dbReference type="Proteomes" id="UP000027997">
    <property type="component" value="Unassembled WGS sequence"/>
</dbReference>
<dbReference type="AlphaFoldDB" id="A0A081K9N1"/>
<feature type="region of interest" description="Disordered" evidence="1">
    <location>
        <begin position="1"/>
        <end position="35"/>
    </location>
</feature>